<dbReference type="PANTHER" id="PTHR42899:SF1">
    <property type="entry name" value="SPERMATOGENESIS-ASSOCIATED PROTEIN 20"/>
    <property type="match status" value="1"/>
</dbReference>
<gene>
    <name evidence="2" type="ORF">J3U87_04245</name>
</gene>
<dbReference type="GO" id="GO:0005975">
    <property type="term" value="P:carbohydrate metabolic process"/>
    <property type="evidence" value="ECO:0007669"/>
    <property type="project" value="InterPro"/>
</dbReference>
<keyword evidence="3" id="KW-1185">Reference proteome</keyword>
<proteinExistence type="predicted"/>
<dbReference type="InterPro" id="IPR012341">
    <property type="entry name" value="6hp_glycosidase-like_sf"/>
</dbReference>
<dbReference type="Gene3D" id="1.50.10.10">
    <property type="match status" value="2"/>
</dbReference>
<dbReference type="KEGG" id="scor:J3U87_04245"/>
<evidence type="ECO:0000313" key="3">
    <source>
        <dbReference type="Proteomes" id="UP000663929"/>
    </source>
</evidence>
<dbReference type="CDD" id="cd02955">
    <property type="entry name" value="SSP411"/>
    <property type="match status" value="1"/>
</dbReference>
<dbReference type="SUPFAM" id="SSF48208">
    <property type="entry name" value="Six-hairpin glycosidases"/>
    <property type="match status" value="1"/>
</dbReference>
<dbReference type="AlphaFoldDB" id="A0A8A4TNV8"/>
<dbReference type="EMBL" id="CP071793">
    <property type="protein sequence ID" value="QTD51659.1"/>
    <property type="molecule type" value="Genomic_DNA"/>
</dbReference>
<dbReference type="Pfam" id="PF03190">
    <property type="entry name" value="Thioredox_DsbH"/>
    <property type="match status" value="1"/>
</dbReference>
<dbReference type="InterPro" id="IPR036249">
    <property type="entry name" value="Thioredoxin-like_sf"/>
</dbReference>
<evidence type="ECO:0000313" key="2">
    <source>
        <dbReference type="EMBL" id="QTD51659.1"/>
    </source>
</evidence>
<dbReference type="InterPro" id="IPR004879">
    <property type="entry name" value="Ssp411-like_TRX"/>
</dbReference>
<dbReference type="InterPro" id="IPR024705">
    <property type="entry name" value="Ssp411"/>
</dbReference>
<feature type="domain" description="Spermatogenesis-associated protein 20-like TRX" evidence="1">
    <location>
        <begin position="29"/>
        <end position="188"/>
    </location>
</feature>
<protein>
    <submittedName>
        <fullName evidence="2">Thioredoxin domain-containing protein</fullName>
    </submittedName>
</protein>
<dbReference type="SUPFAM" id="SSF52833">
    <property type="entry name" value="Thioredoxin-like"/>
    <property type="match status" value="1"/>
</dbReference>
<organism evidence="2 3">
    <name type="scientific">Sulfidibacter corallicola</name>
    <dbReference type="NCBI Taxonomy" id="2818388"/>
    <lineage>
        <taxon>Bacteria</taxon>
        <taxon>Pseudomonadati</taxon>
        <taxon>Acidobacteriota</taxon>
        <taxon>Holophagae</taxon>
        <taxon>Acanthopleuribacterales</taxon>
        <taxon>Acanthopleuribacteraceae</taxon>
        <taxon>Sulfidibacter</taxon>
    </lineage>
</organism>
<dbReference type="Proteomes" id="UP000663929">
    <property type="component" value="Chromosome"/>
</dbReference>
<accession>A0A8A4TNV8</accession>
<evidence type="ECO:0000259" key="1">
    <source>
        <dbReference type="Pfam" id="PF03190"/>
    </source>
</evidence>
<dbReference type="PANTHER" id="PTHR42899">
    <property type="entry name" value="SPERMATOGENESIS-ASSOCIATED PROTEIN 20"/>
    <property type="match status" value="1"/>
</dbReference>
<dbReference type="InterPro" id="IPR008928">
    <property type="entry name" value="6-hairpin_glycosidase_sf"/>
</dbReference>
<dbReference type="PIRSF" id="PIRSF006402">
    <property type="entry name" value="UCP006402_thioredoxin"/>
    <property type="match status" value="1"/>
</dbReference>
<sequence>MSDQPRQRPTLPSQEEIAALPADGGSRFNRLIFESSPYLLQHAANPVDWYPWGEAAFAEARRRDVPVFLSIGYATCHWCHVMEHQSFEDEEVAARLNEVFVCIKVDKEERPDIDDIYMTACLAMNGHGGWPLTALLTHDRKPFFTGTYFPKHGVGQRPGMMELTPRVAEFWKENREDVETNAEQLTRYVAGQSSAEHAELDGIDMLQRAAEQLESAYDPRNGGFSGAPKFPTPHNFSTLLRHWRRSGAEKSRDMCLTTLHHMRRGGVFDHVGFGFHRYATDPFWLLPHFEKMLYDQALMAIACCEAHAASGDTALCQVAHEIFAYVLRDMTAPEGGFYSAEDADSEGVEGKFYVWSPSEIVAVLGEADGALFNRVFNIVPEGNFREEATGRKTGDNIPHLIKTWPELAAELELDEADLRSRMEACRQKLFDHRETRIHPLKDDKVLTDWNGLMIAALAMGARYLQTPKYAEAARRAADFLLTHLRDEHGRLLKRWRLGDAGLPAHLDDYAFVVWGLLELYRATFETRYLAEALALTETTLHHFRGDNGGFFLTADDGEELIVRSQKIYDGALPSGNSVMICNLAALSRLTGRMELDQAARETAAAFGQSLRTGPSGHNLAICGFDFLAGGSREIVIAGARDAADTQALIERVNQGFRPFEVVLLHDPDDAALADLAPFAAGQKPIDGKATAYVCEQFSCRAPVTEPEDLAAQLG</sequence>
<name>A0A8A4TNV8_SULCO</name>
<dbReference type="Gene3D" id="3.40.30.10">
    <property type="entry name" value="Glutaredoxin"/>
    <property type="match status" value="1"/>
</dbReference>
<reference evidence="2" key="1">
    <citation type="submission" date="2021-03" db="EMBL/GenBank/DDBJ databases">
        <title>Acanthopleuribacteraceae sp. M133.</title>
        <authorList>
            <person name="Wang G."/>
        </authorList>
    </citation>
    <scope>NUCLEOTIDE SEQUENCE</scope>
    <source>
        <strain evidence="2">M133</strain>
    </source>
</reference>
<dbReference type="RefSeq" id="WP_237381785.1">
    <property type="nucleotide sequence ID" value="NZ_CP071793.1"/>
</dbReference>